<keyword evidence="8" id="KW-0902">Two-component regulatory system</keyword>
<keyword evidence="9" id="KW-0802">TPR repeat</keyword>
<gene>
    <name evidence="13" type="ORF">GCM10023210_17800</name>
</gene>
<comment type="caution">
    <text evidence="13">The sequence shown here is derived from an EMBL/GenBank/DDBJ whole genome shotgun (WGS) entry which is preliminary data.</text>
</comment>
<evidence type="ECO:0000256" key="2">
    <source>
        <dbReference type="ARBA" id="ARBA00012438"/>
    </source>
</evidence>
<dbReference type="InterPro" id="IPR003594">
    <property type="entry name" value="HATPase_dom"/>
</dbReference>
<protein>
    <recommendedName>
        <fullName evidence="2">histidine kinase</fullName>
        <ecNumber evidence="2">2.7.13.3</ecNumber>
    </recommendedName>
</protein>
<evidence type="ECO:0000256" key="8">
    <source>
        <dbReference type="ARBA" id="ARBA00023012"/>
    </source>
</evidence>
<evidence type="ECO:0000256" key="10">
    <source>
        <dbReference type="SAM" id="Coils"/>
    </source>
</evidence>
<dbReference type="PROSITE" id="PS50109">
    <property type="entry name" value="HIS_KIN"/>
    <property type="match status" value="1"/>
</dbReference>
<reference evidence="14" key="1">
    <citation type="journal article" date="2019" name="Int. J. Syst. Evol. Microbiol.">
        <title>The Global Catalogue of Microorganisms (GCM) 10K type strain sequencing project: providing services to taxonomists for standard genome sequencing and annotation.</title>
        <authorList>
            <consortium name="The Broad Institute Genomics Platform"/>
            <consortium name="The Broad Institute Genome Sequencing Center for Infectious Disease"/>
            <person name="Wu L."/>
            <person name="Ma J."/>
        </authorList>
    </citation>
    <scope>NUCLEOTIDE SEQUENCE [LARGE SCALE GENOMIC DNA]</scope>
    <source>
        <strain evidence="14">JCM 18019</strain>
    </source>
</reference>
<dbReference type="EMBL" id="BAABHX010000002">
    <property type="protein sequence ID" value="GAA5090951.1"/>
    <property type="molecule type" value="Genomic_DNA"/>
</dbReference>
<feature type="domain" description="Histidine kinase" evidence="12">
    <location>
        <begin position="447"/>
        <end position="633"/>
    </location>
</feature>
<dbReference type="InterPro" id="IPR005467">
    <property type="entry name" value="His_kinase_dom"/>
</dbReference>
<evidence type="ECO:0000256" key="3">
    <source>
        <dbReference type="ARBA" id="ARBA00022553"/>
    </source>
</evidence>
<keyword evidence="14" id="KW-1185">Reference proteome</keyword>
<accession>A0ABP9M4I1</accession>
<keyword evidence="11" id="KW-0472">Membrane</keyword>
<keyword evidence="11" id="KW-1133">Transmembrane helix</keyword>
<evidence type="ECO:0000259" key="12">
    <source>
        <dbReference type="PROSITE" id="PS50109"/>
    </source>
</evidence>
<dbReference type="Pfam" id="PF02518">
    <property type="entry name" value="HATPase_c"/>
    <property type="match status" value="1"/>
</dbReference>
<evidence type="ECO:0000256" key="7">
    <source>
        <dbReference type="ARBA" id="ARBA00022840"/>
    </source>
</evidence>
<keyword evidence="5" id="KW-0547">Nucleotide-binding</keyword>
<feature type="transmembrane region" description="Helical" evidence="11">
    <location>
        <begin position="381"/>
        <end position="400"/>
    </location>
</feature>
<dbReference type="InterPro" id="IPR036890">
    <property type="entry name" value="HATPase_C_sf"/>
</dbReference>
<dbReference type="InterPro" id="IPR019734">
    <property type="entry name" value="TPR_rpt"/>
</dbReference>
<dbReference type="SMART" id="SM00387">
    <property type="entry name" value="HATPase_c"/>
    <property type="match status" value="1"/>
</dbReference>
<evidence type="ECO:0000313" key="14">
    <source>
        <dbReference type="Proteomes" id="UP001500353"/>
    </source>
</evidence>
<evidence type="ECO:0000256" key="11">
    <source>
        <dbReference type="SAM" id="Phobius"/>
    </source>
</evidence>
<dbReference type="PROSITE" id="PS50005">
    <property type="entry name" value="TPR"/>
    <property type="match status" value="2"/>
</dbReference>
<evidence type="ECO:0000313" key="13">
    <source>
        <dbReference type="EMBL" id="GAA5090951.1"/>
    </source>
</evidence>
<dbReference type="PANTHER" id="PTHR24421">
    <property type="entry name" value="NITRATE/NITRITE SENSOR PROTEIN NARX-RELATED"/>
    <property type="match status" value="1"/>
</dbReference>
<keyword evidence="7" id="KW-0067">ATP-binding</keyword>
<evidence type="ECO:0000256" key="9">
    <source>
        <dbReference type="PROSITE-ProRule" id="PRU00339"/>
    </source>
</evidence>
<dbReference type="Gene3D" id="3.30.565.10">
    <property type="entry name" value="Histidine kinase-like ATPase, C-terminal domain"/>
    <property type="match status" value="1"/>
</dbReference>
<organism evidence="13 14">
    <name type="scientific">Chryseobacterium ginsengisoli</name>
    <dbReference type="NCBI Taxonomy" id="363853"/>
    <lineage>
        <taxon>Bacteria</taxon>
        <taxon>Pseudomonadati</taxon>
        <taxon>Bacteroidota</taxon>
        <taxon>Flavobacteriia</taxon>
        <taxon>Flavobacteriales</taxon>
        <taxon>Weeksellaceae</taxon>
        <taxon>Chryseobacterium group</taxon>
        <taxon>Chryseobacterium</taxon>
    </lineage>
</organism>
<proteinExistence type="predicted"/>
<evidence type="ECO:0000256" key="1">
    <source>
        <dbReference type="ARBA" id="ARBA00000085"/>
    </source>
</evidence>
<feature type="repeat" description="TPR" evidence="9">
    <location>
        <begin position="104"/>
        <end position="137"/>
    </location>
</feature>
<keyword evidence="4" id="KW-0808">Transferase</keyword>
<feature type="coiled-coil region" evidence="10">
    <location>
        <begin position="358"/>
        <end position="429"/>
    </location>
</feature>
<dbReference type="CDD" id="cd16917">
    <property type="entry name" value="HATPase_UhpB-NarQ-NarX-like"/>
    <property type="match status" value="1"/>
</dbReference>
<keyword evidence="11" id="KW-0812">Transmembrane</keyword>
<dbReference type="PANTHER" id="PTHR24421:SF10">
    <property type="entry name" value="NITRATE_NITRITE SENSOR PROTEIN NARQ"/>
    <property type="match status" value="1"/>
</dbReference>
<dbReference type="SUPFAM" id="SSF48452">
    <property type="entry name" value="TPR-like"/>
    <property type="match status" value="1"/>
</dbReference>
<dbReference type="Proteomes" id="UP001500353">
    <property type="component" value="Unassembled WGS sequence"/>
</dbReference>
<dbReference type="RefSeq" id="WP_345202583.1">
    <property type="nucleotide sequence ID" value="NZ_BAABHX010000002.1"/>
</dbReference>
<dbReference type="SMART" id="SM00028">
    <property type="entry name" value="TPR"/>
    <property type="match status" value="5"/>
</dbReference>
<dbReference type="Gene3D" id="1.25.40.10">
    <property type="entry name" value="Tetratricopeptide repeat domain"/>
    <property type="match status" value="2"/>
</dbReference>
<comment type="catalytic activity">
    <reaction evidence="1">
        <text>ATP + protein L-histidine = ADP + protein N-phospho-L-histidine.</text>
        <dbReference type="EC" id="2.7.13.3"/>
    </reaction>
</comment>
<evidence type="ECO:0000256" key="4">
    <source>
        <dbReference type="ARBA" id="ARBA00022679"/>
    </source>
</evidence>
<feature type="repeat" description="TPR" evidence="9">
    <location>
        <begin position="266"/>
        <end position="299"/>
    </location>
</feature>
<evidence type="ECO:0000256" key="5">
    <source>
        <dbReference type="ARBA" id="ARBA00022741"/>
    </source>
</evidence>
<name>A0ABP9M4I1_9FLAO</name>
<dbReference type="Pfam" id="PF13424">
    <property type="entry name" value="TPR_12"/>
    <property type="match status" value="1"/>
</dbReference>
<keyword evidence="6" id="KW-0418">Kinase</keyword>
<dbReference type="InterPro" id="IPR011712">
    <property type="entry name" value="Sig_transdc_His_kin_sub3_dim/P"/>
</dbReference>
<dbReference type="InterPro" id="IPR011990">
    <property type="entry name" value="TPR-like_helical_dom_sf"/>
</dbReference>
<keyword evidence="3" id="KW-0597">Phosphoprotein</keyword>
<dbReference type="Pfam" id="PF13181">
    <property type="entry name" value="TPR_8"/>
    <property type="match status" value="1"/>
</dbReference>
<dbReference type="InterPro" id="IPR050482">
    <property type="entry name" value="Sensor_HK_TwoCompSys"/>
</dbReference>
<dbReference type="Pfam" id="PF07730">
    <property type="entry name" value="HisKA_3"/>
    <property type="match status" value="1"/>
</dbReference>
<evidence type="ECO:0000256" key="6">
    <source>
        <dbReference type="ARBA" id="ARBA00022777"/>
    </source>
</evidence>
<dbReference type="Gene3D" id="1.20.5.1930">
    <property type="match status" value="1"/>
</dbReference>
<dbReference type="EC" id="2.7.13.3" evidence="2"/>
<keyword evidence="10" id="KW-0175">Coiled coil</keyword>
<dbReference type="SUPFAM" id="SSF55874">
    <property type="entry name" value="ATPase domain of HSP90 chaperone/DNA topoisomerase II/histidine kinase"/>
    <property type="match status" value="1"/>
</dbReference>
<sequence length="633" mass="73346">MKKNFTIAFILCSIYCICQEKDVEIEKLLTTYRSYLNSNLDSSIYYINKVKDVSIKKENKFYLAKAYYGLGYCNYQKGNIKNTEYFVNKSIPIALESKNSDVLSLAYNQLGLVNSDKGNYETALKLFLKALDIAEKNNLDKNKSYALANLGNLFETQNDTVSAIKYYQEDYNFTKEKNMIVEQFGSCSNLALMVKNRDPEQALKYFNIALSIAEKLDYKIEQFTIHVNLSHFFLNNKKYKNPDRALIHINKSKELIESIGDPSLYFYYYYNLGIYFGKKNQTSESIKNFQKAEEISKTSGISLDEKISLMQDLYKAFEKEGDYKQANFYQQNFHKLNDSIFTLKKNKDITEIITKYGVDKKNAQIQLLNQQKELQARKNKLIIISALFFIFLLAGILYFVHKRSQFQKKLRHQENINHQQEKEKLLQEQELKKMTALIEGQNSERNRIAKDLHDGVAGDLAGLKLLLANENKQLNNKNLEKIQDGLSHIFQEIREISHNLSINNIKGKKLKDLLFNLQSSYQKRKEFAFEMHIYPENAVDDLDETKIIDIYRILQELLNNISKHANANDVDLSINRHNDDINIILSDDGIGFDVSKQGVGLKNVQERLQTLSGKINIDSQKDNGTTVIIEFKV</sequence>